<reference evidence="4 5" key="1">
    <citation type="submission" date="2023-06" db="EMBL/GenBank/DDBJ databases">
        <title>Microbacterium sp. nov., isolated from a waste landfill.</title>
        <authorList>
            <person name="Wen W."/>
        </authorList>
    </citation>
    <scope>NUCLEOTIDE SEQUENCE [LARGE SCALE GENOMIC DNA]</scope>
    <source>
        <strain evidence="4 5">ASV49</strain>
    </source>
</reference>
<evidence type="ECO:0000259" key="3">
    <source>
        <dbReference type="Pfam" id="PF13439"/>
    </source>
</evidence>
<dbReference type="RefSeq" id="WP_286286550.1">
    <property type="nucleotide sequence ID" value="NZ_JASXSZ010000001.1"/>
</dbReference>
<keyword evidence="2 4" id="KW-0808">Transferase</keyword>
<dbReference type="EC" id="2.4.-.-" evidence="4"/>
<gene>
    <name evidence="4" type="ORF">QSV35_02960</name>
</gene>
<dbReference type="Proteomes" id="UP001235064">
    <property type="component" value="Unassembled WGS sequence"/>
</dbReference>
<dbReference type="Pfam" id="PF13692">
    <property type="entry name" value="Glyco_trans_1_4"/>
    <property type="match status" value="1"/>
</dbReference>
<name>A0ABT7MUZ7_9MICO</name>
<dbReference type="GO" id="GO:0016757">
    <property type="term" value="F:glycosyltransferase activity"/>
    <property type="evidence" value="ECO:0007669"/>
    <property type="project" value="UniProtKB-KW"/>
</dbReference>
<dbReference type="PANTHER" id="PTHR12526:SF510">
    <property type="entry name" value="D-INOSITOL 3-PHOSPHATE GLYCOSYLTRANSFERASE"/>
    <property type="match status" value="1"/>
</dbReference>
<evidence type="ECO:0000256" key="2">
    <source>
        <dbReference type="ARBA" id="ARBA00022679"/>
    </source>
</evidence>
<dbReference type="CDD" id="cd03801">
    <property type="entry name" value="GT4_PimA-like"/>
    <property type="match status" value="1"/>
</dbReference>
<organism evidence="4 5">
    <name type="scientific">Microbacterium candidum</name>
    <dbReference type="NCBI Taxonomy" id="3041922"/>
    <lineage>
        <taxon>Bacteria</taxon>
        <taxon>Bacillati</taxon>
        <taxon>Actinomycetota</taxon>
        <taxon>Actinomycetes</taxon>
        <taxon>Micrococcales</taxon>
        <taxon>Microbacteriaceae</taxon>
        <taxon>Microbacterium</taxon>
    </lineage>
</organism>
<dbReference type="SUPFAM" id="SSF53756">
    <property type="entry name" value="UDP-Glycosyltransferase/glycogen phosphorylase"/>
    <property type="match status" value="1"/>
</dbReference>
<sequence>MTRIIQIAPEIAPGSGVGGVAYELERAFDHLGVQTSRFTLRDSGLAASHGSVGRLTRARNVLWFSTVGTILARRRLRSSADAIAICHNDVMAGDIYVNHGVLQASLRARGHFAWRIVRNPLHIFTIARDRIRYRGSVHRAVVALTQGEAAALRAEYGRVHPPITVIPNGVDLERFRVPSPTERERGRDALQLPRDAFVAVFVGHEFDRKGLPLVLAALPAAAGVHLVVAGGSPADVRQARIAVEAQGLDARVTFLGTLPDVLPVLHAADVLVLPSAYEANALVVLEALACGVPAIATPVGAAPELLADGRAGEIVHPESAAIAQALRNAAARERDEAARAARDVAERYGWAQIAQRYLDLVRTLEVAGARQ</sequence>
<evidence type="ECO:0000256" key="1">
    <source>
        <dbReference type="ARBA" id="ARBA00022676"/>
    </source>
</evidence>
<keyword evidence="1 4" id="KW-0328">Glycosyltransferase</keyword>
<proteinExistence type="predicted"/>
<protein>
    <submittedName>
        <fullName evidence="4">Glycosyltransferase family 4 protein</fullName>
        <ecNumber evidence="4">2.4.-.-</ecNumber>
    </submittedName>
</protein>
<dbReference type="PANTHER" id="PTHR12526">
    <property type="entry name" value="GLYCOSYLTRANSFERASE"/>
    <property type="match status" value="1"/>
</dbReference>
<keyword evidence="5" id="KW-1185">Reference proteome</keyword>
<dbReference type="Pfam" id="PF13439">
    <property type="entry name" value="Glyco_transf_4"/>
    <property type="match status" value="1"/>
</dbReference>
<accession>A0ABT7MUZ7</accession>
<comment type="caution">
    <text evidence="4">The sequence shown here is derived from an EMBL/GenBank/DDBJ whole genome shotgun (WGS) entry which is preliminary data.</text>
</comment>
<evidence type="ECO:0000313" key="4">
    <source>
        <dbReference type="EMBL" id="MDL9978281.1"/>
    </source>
</evidence>
<dbReference type="InterPro" id="IPR028098">
    <property type="entry name" value="Glyco_trans_4-like_N"/>
</dbReference>
<dbReference type="EMBL" id="JASXSZ010000001">
    <property type="protein sequence ID" value="MDL9978281.1"/>
    <property type="molecule type" value="Genomic_DNA"/>
</dbReference>
<feature type="domain" description="Glycosyltransferase subfamily 4-like N-terminal" evidence="3">
    <location>
        <begin position="15"/>
        <end position="174"/>
    </location>
</feature>
<evidence type="ECO:0000313" key="5">
    <source>
        <dbReference type="Proteomes" id="UP001235064"/>
    </source>
</evidence>
<dbReference type="Gene3D" id="3.40.50.2000">
    <property type="entry name" value="Glycogen Phosphorylase B"/>
    <property type="match status" value="2"/>
</dbReference>